<protein>
    <submittedName>
        <fullName evidence="1">Uncharacterized protein</fullName>
    </submittedName>
</protein>
<accession>A0A3M7P565</accession>
<organism evidence="1 2">
    <name type="scientific">Brachionus plicatilis</name>
    <name type="common">Marine rotifer</name>
    <name type="synonym">Brachionus muelleri</name>
    <dbReference type="NCBI Taxonomy" id="10195"/>
    <lineage>
        <taxon>Eukaryota</taxon>
        <taxon>Metazoa</taxon>
        <taxon>Spiralia</taxon>
        <taxon>Gnathifera</taxon>
        <taxon>Rotifera</taxon>
        <taxon>Eurotatoria</taxon>
        <taxon>Monogononta</taxon>
        <taxon>Pseudotrocha</taxon>
        <taxon>Ploima</taxon>
        <taxon>Brachionidae</taxon>
        <taxon>Brachionus</taxon>
    </lineage>
</organism>
<name>A0A3M7P565_BRAPC</name>
<evidence type="ECO:0000313" key="2">
    <source>
        <dbReference type="Proteomes" id="UP000276133"/>
    </source>
</evidence>
<evidence type="ECO:0000313" key="1">
    <source>
        <dbReference type="EMBL" id="RMZ94226.1"/>
    </source>
</evidence>
<dbReference type="EMBL" id="REGN01013212">
    <property type="protein sequence ID" value="RMZ94226.1"/>
    <property type="molecule type" value="Genomic_DNA"/>
</dbReference>
<reference evidence="1 2" key="1">
    <citation type="journal article" date="2018" name="Sci. Rep.">
        <title>Genomic signatures of local adaptation to the degree of environmental predictability in rotifers.</title>
        <authorList>
            <person name="Franch-Gras L."/>
            <person name="Hahn C."/>
            <person name="Garcia-Roger E.M."/>
            <person name="Carmona M.J."/>
            <person name="Serra M."/>
            <person name="Gomez A."/>
        </authorList>
    </citation>
    <scope>NUCLEOTIDE SEQUENCE [LARGE SCALE GENOMIC DNA]</scope>
    <source>
        <strain evidence="1">HYR1</strain>
    </source>
</reference>
<proteinExistence type="predicted"/>
<gene>
    <name evidence="1" type="ORF">BpHYR1_024075</name>
</gene>
<sequence>MFLQYVRASLSILVSYKLNFVHIQFKKKYETKRLTKRLINCCQNAKFERSHELINHKLNIYNCNHT</sequence>
<keyword evidence="2" id="KW-1185">Reference proteome</keyword>
<dbReference type="AlphaFoldDB" id="A0A3M7P565"/>
<comment type="caution">
    <text evidence="1">The sequence shown here is derived from an EMBL/GenBank/DDBJ whole genome shotgun (WGS) entry which is preliminary data.</text>
</comment>
<dbReference type="Proteomes" id="UP000276133">
    <property type="component" value="Unassembled WGS sequence"/>
</dbReference>